<dbReference type="PANTHER" id="PTHR24291:SF50">
    <property type="entry name" value="BIFUNCTIONAL ALBAFLAVENONE MONOOXYGENASE_TERPENE SYNTHASE"/>
    <property type="match status" value="1"/>
</dbReference>
<evidence type="ECO:0000256" key="1">
    <source>
        <dbReference type="ARBA" id="ARBA00001971"/>
    </source>
</evidence>
<feature type="chain" id="PRO_5043695450" description="Cytochrome P450" evidence="8">
    <location>
        <begin position="21"/>
        <end position="156"/>
    </location>
</feature>
<dbReference type="InterPro" id="IPR036396">
    <property type="entry name" value="Cyt_P450_sf"/>
</dbReference>
<dbReference type="Gene3D" id="1.10.630.10">
    <property type="entry name" value="Cytochrome P450"/>
    <property type="match status" value="1"/>
</dbReference>
<comment type="similarity">
    <text evidence="2">Belongs to the cytochrome P450 family.</text>
</comment>
<evidence type="ECO:0000256" key="7">
    <source>
        <dbReference type="ARBA" id="ARBA00023033"/>
    </source>
</evidence>
<dbReference type="InterPro" id="IPR050196">
    <property type="entry name" value="Cytochrome_P450_Monoox"/>
</dbReference>
<gene>
    <name evidence="9" type="ORF">EEDITHA_LOCUS12321</name>
</gene>
<reference evidence="9" key="1">
    <citation type="submission" date="2022-03" db="EMBL/GenBank/DDBJ databases">
        <authorList>
            <person name="Tunstrom K."/>
        </authorList>
    </citation>
    <scope>NUCLEOTIDE SEQUENCE</scope>
</reference>
<keyword evidence="6" id="KW-0408">Iron</keyword>
<evidence type="ECO:0000313" key="9">
    <source>
        <dbReference type="EMBL" id="CAH2097051.1"/>
    </source>
</evidence>
<protein>
    <recommendedName>
        <fullName evidence="11">Cytochrome P450</fullName>
    </recommendedName>
</protein>
<dbReference type="Pfam" id="PF00067">
    <property type="entry name" value="p450"/>
    <property type="match status" value="1"/>
</dbReference>
<evidence type="ECO:0000256" key="6">
    <source>
        <dbReference type="ARBA" id="ARBA00023004"/>
    </source>
</evidence>
<dbReference type="InterPro" id="IPR001128">
    <property type="entry name" value="Cyt_P450"/>
</dbReference>
<dbReference type="GO" id="GO:0005506">
    <property type="term" value="F:iron ion binding"/>
    <property type="evidence" value="ECO:0007669"/>
    <property type="project" value="InterPro"/>
</dbReference>
<comment type="cofactor">
    <cofactor evidence="1">
        <name>heme</name>
        <dbReference type="ChEBI" id="CHEBI:30413"/>
    </cofactor>
</comment>
<comment type="caution">
    <text evidence="9">The sequence shown here is derived from an EMBL/GenBank/DDBJ whole genome shotgun (WGS) entry which is preliminary data.</text>
</comment>
<evidence type="ECO:0000256" key="5">
    <source>
        <dbReference type="ARBA" id="ARBA00023002"/>
    </source>
</evidence>
<evidence type="ECO:0008006" key="11">
    <source>
        <dbReference type="Google" id="ProtNLM"/>
    </source>
</evidence>
<dbReference type="PANTHER" id="PTHR24291">
    <property type="entry name" value="CYTOCHROME P450 FAMILY 4"/>
    <property type="match status" value="1"/>
</dbReference>
<dbReference type="EMBL" id="CAKOGL010000017">
    <property type="protein sequence ID" value="CAH2097051.1"/>
    <property type="molecule type" value="Genomic_DNA"/>
</dbReference>
<dbReference type="GO" id="GO:0020037">
    <property type="term" value="F:heme binding"/>
    <property type="evidence" value="ECO:0007669"/>
    <property type="project" value="InterPro"/>
</dbReference>
<keyword evidence="10" id="KW-1185">Reference proteome</keyword>
<keyword evidence="7" id="KW-0503">Monooxygenase</keyword>
<name>A0AAU9UBR5_EUPED</name>
<dbReference type="SUPFAM" id="SSF48264">
    <property type="entry name" value="Cytochrome P450"/>
    <property type="match status" value="1"/>
</dbReference>
<keyword evidence="4" id="KW-0479">Metal-binding</keyword>
<proteinExistence type="inferred from homology"/>
<evidence type="ECO:0000256" key="2">
    <source>
        <dbReference type="ARBA" id="ARBA00010617"/>
    </source>
</evidence>
<feature type="signal peptide" evidence="8">
    <location>
        <begin position="1"/>
        <end position="20"/>
    </location>
</feature>
<dbReference type="GO" id="GO:0004497">
    <property type="term" value="F:monooxygenase activity"/>
    <property type="evidence" value="ECO:0007669"/>
    <property type="project" value="UniProtKB-KW"/>
</dbReference>
<keyword evidence="8" id="KW-0732">Signal</keyword>
<dbReference type="AlphaFoldDB" id="A0AAU9UBR5"/>
<keyword evidence="5" id="KW-0560">Oxidoreductase</keyword>
<keyword evidence="3" id="KW-0349">Heme</keyword>
<evidence type="ECO:0000313" key="10">
    <source>
        <dbReference type="Proteomes" id="UP001153954"/>
    </source>
</evidence>
<evidence type="ECO:0000256" key="8">
    <source>
        <dbReference type="SAM" id="SignalP"/>
    </source>
</evidence>
<sequence length="156" mass="18133">MIFFLILILVILYWTWVTRRRNGEPPKISGSLPLIGHTYKMFGNTVQLWDKFVELSNECLSKGNASYFLIFAKKLYVLTDPDDIDLVSNICLQKDKVFSELTKRLVGEGLLFAEVPTWKRHRKLIMPAFNQQVLDSYLPIFNTEARNLDTDTNVQM</sequence>
<accession>A0AAU9UBR5</accession>
<dbReference type="Proteomes" id="UP001153954">
    <property type="component" value="Unassembled WGS sequence"/>
</dbReference>
<dbReference type="GO" id="GO:0016705">
    <property type="term" value="F:oxidoreductase activity, acting on paired donors, with incorporation or reduction of molecular oxygen"/>
    <property type="evidence" value="ECO:0007669"/>
    <property type="project" value="InterPro"/>
</dbReference>
<organism evidence="9 10">
    <name type="scientific">Euphydryas editha</name>
    <name type="common">Edith's checkerspot</name>
    <dbReference type="NCBI Taxonomy" id="104508"/>
    <lineage>
        <taxon>Eukaryota</taxon>
        <taxon>Metazoa</taxon>
        <taxon>Ecdysozoa</taxon>
        <taxon>Arthropoda</taxon>
        <taxon>Hexapoda</taxon>
        <taxon>Insecta</taxon>
        <taxon>Pterygota</taxon>
        <taxon>Neoptera</taxon>
        <taxon>Endopterygota</taxon>
        <taxon>Lepidoptera</taxon>
        <taxon>Glossata</taxon>
        <taxon>Ditrysia</taxon>
        <taxon>Papilionoidea</taxon>
        <taxon>Nymphalidae</taxon>
        <taxon>Nymphalinae</taxon>
        <taxon>Euphydryas</taxon>
    </lineage>
</organism>
<evidence type="ECO:0000256" key="4">
    <source>
        <dbReference type="ARBA" id="ARBA00022723"/>
    </source>
</evidence>
<evidence type="ECO:0000256" key="3">
    <source>
        <dbReference type="ARBA" id="ARBA00022617"/>
    </source>
</evidence>